<keyword evidence="2" id="KW-1185">Reference proteome</keyword>
<dbReference type="PANTHER" id="PTHR36351">
    <property type="entry name" value="EMBRYO SAC DEVELOPMENT ARREST 12"/>
    <property type="match status" value="1"/>
</dbReference>
<evidence type="ECO:0000313" key="2">
    <source>
        <dbReference type="Proteomes" id="UP000242715"/>
    </source>
</evidence>
<protein>
    <submittedName>
        <fullName evidence="1">Uncharacterized protein</fullName>
    </submittedName>
</protein>
<dbReference type="OrthoDB" id="778072at2759"/>
<reference evidence="2" key="1">
    <citation type="journal article" date="2017" name="Front. Plant Sci.">
        <title>Climate Clever Clovers: New Paradigm to Reduce the Environmental Footprint of Ruminants by Breeding Low Methanogenic Forages Utilizing Haplotype Variation.</title>
        <authorList>
            <person name="Kaur P."/>
            <person name="Appels R."/>
            <person name="Bayer P.E."/>
            <person name="Keeble-Gagnere G."/>
            <person name="Wang J."/>
            <person name="Hirakawa H."/>
            <person name="Shirasawa K."/>
            <person name="Vercoe P."/>
            <person name="Stefanova K."/>
            <person name="Durmic Z."/>
            <person name="Nichols P."/>
            <person name="Revell C."/>
            <person name="Isobe S.N."/>
            <person name="Edwards D."/>
            <person name="Erskine W."/>
        </authorList>
    </citation>
    <scope>NUCLEOTIDE SEQUENCE [LARGE SCALE GENOMIC DNA]</scope>
    <source>
        <strain evidence="2">cv. Daliak</strain>
    </source>
</reference>
<accession>A0A2Z6MTQ4</accession>
<sequence>MSLRKEAPNSNGDGSSGGALCGECLLAWLRKTTVDFHLCVRDEVVVGFKTSAGPISRPVKNSGKNGH</sequence>
<gene>
    <name evidence="1" type="ORF">TSUD_206120</name>
</gene>
<organism evidence="1 2">
    <name type="scientific">Trifolium subterraneum</name>
    <name type="common">Subterranean clover</name>
    <dbReference type="NCBI Taxonomy" id="3900"/>
    <lineage>
        <taxon>Eukaryota</taxon>
        <taxon>Viridiplantae</taxon>
        <taxon>Streptophyta</taxon>
        <taxon>Embryophyta</taxon>
        <taxon>Tracheophyta</taxon>
        <taxon>Spermatophyta</taxon>
        <taxon>Magnoliopsida</taxon>
        <taxon>eudicotyledons</taxon>
        <taxon>Gunneridae</taxon>
        <taxon>Pentapetalae</taxon>
        <taxon>rosids</taxon>
        <taxon>fabids</taxon>
        <taxon>Fabales</taxon>
        <taxon>Fabaceae</taxon>
        <taxon>Papilionoideae</taxon>
        <taxon>50 kb inversion clade</taxon>
        <taxon>NPAAA clade</taxon>
        <taxon>Hologalegina</taxon>
        <taxon>IRL clade</taxon>
        <taxon>Trifolieae</taxon>
        <taxon>Trifolium</taxon>
    </lineage>
</organism>
<dbReference type="AlphaFoldDB" id="A0A2Z6MTQ4"/>
<dbReference type="Proteomes" id="UP000242715">
    <property type="component" value="Unassembled WGS sequence"/>
</dbReference>
<dbReference type="PANTHER" id="PTHR36351:SF1">
    <property type="entry name" value="EMBRYO SAC DEVELOPMENT ARREST 12"/>
    <property type="match status" value="1"/>
</dbReference>
<proteinExistence type="predicted"/>
<dbReference type="EMBL" id="DF973518">
    <property type="protein sequence ID" value="GAU33153.1"/>
    <property type="molecule type" value="Genomic_DNA"/>
</dbReference>
<name>A0A2Z6MTQ4_TRISU</name>
<evidence type="ECO:0000313" key="1">
    <source>
        <dbReference type="EMBL" id="GAU33153.1"/>
    </source>
</evidence>